<dbReference type="PANTHER" id="PTHR43252">
    <property type="entry name" value="TRANSCRIPTIONAL REGULATOR YQJI"/>
    <property type="match status" value="1"/>
</dbReference>
<feature type="domain" description="Transcription regulator PadR N-terminal" evidence="1">
    <location>
        <begin position="8"/>
        <end position="81"/>
    </location>
</feature>
<dbReference type="SUPFAM" id="SSF46785">
    <property type="entry name" value="Winged helix' DNA-binding domain"/>
    <property type="match status" value="1"/>
</dbReference>
<dbReference type="Gene3D" id="1.10.10.10">
    <property type="entry name" value="Winged helix-like DNA-binding domain superfamily/Winged helix DNA-binding domain"/>
    <property type="match status" value="1"/>
</dbReference>
<dbReference type="EMBL" id="JANYMP010000007">
    <property type="protein sequence ID" value="MCS7478589.1"/>
    <property type="molecule type" value="Genomic_DNA"/>
</dbReference>
<dbReference type="InterPro" id="IPR036390">
    <property type="entry name" value="WH_DNA-bd_sf"/>
</dbReference>
<dbReference type="InterPro" id="IPR005149">
    <property type="entry name" value="Tscrpt_reg_PadR_N"/>
</dbReference>
<accession>A0A9X3A0I1</accession>
<dbReference type="AlphaFoldDB" id="A0A9X3A0I1"/>
<dbReference type="Pfam" id="PF03551">
    <property type="entry name" value="PadR"/>
    <property type="match status" value="1"/>
</dbReference>
<dbReference type="Pfam" id="PF10400">
    <property type="entry name" value="Vir_act_alpha_C"/>
    <property type="match status" value="1"/>
</dbReference>
<evidence type="ECO:0000259" key="1">
    <source>
        <dbReference type="Pfam" id="PF03551"/>
    </source>
</evidence>
<name>A0A9X3A0I1_9PSEU</name>
<dbReference type="PANTHER" id="PTHR43252:SF6">
    <property type="entry name" value="NEGATIVE TRANSCRIPTION REGULATOR PADR"/>
    <property type="match status" value="1"/>
</dbReference>
<organism evidence="3 4">
    <name type="scientific">Umezawaea endophytica</name>
    <dbReference type="NCBI Taxonomy" id="1654476"/>
    <lineage>
        <taxon>Bacteria</taxon>
        <taxon>Bacillati</taxon>
        <taxon>Actinomycetota</taxon>
        <taxon>Actinomycetes</taxon>
        <taxon>Pseudonocardiales</taxon>
        <taxon>Pseudonocardiaceae</taxon>
        <taxon>Umezawaea</taxon>
    </lineage>
</organism>
<dbReference type="RefSeq" id="WP_259624095.1">
    <property type="nucleotide sequence ID" value="NZ_JANYMP010000007.1"/>
</dbReference>
<sequence>MSTGGYLVLGLLLDGPASGYELGARASRAVAYFWPITRSHIYAELPKLVDRGHATVVVVPQVGAPDKSVYTATEEGRLAFRAWLDGFDDVTEHGRQPLQIQLYFGHHSSREHLLAQLDRWADEVRRMLDFCRNILAEGPSVDPDGGRAVRALTAHFAINRAEADLAWIEEASATVDRTLD</sequence>
<evidence type="ECO:0000313" key="3">
    <source>
        <dbReference type="EMBL" id="MCS7478589.1"/>
    </source>
</evidence>
<evidence type="ECO:0000259" key="2">
    <source>
        <dbReference type="Pfam" id="PF10400"/>
    </source>
</evidence>
<keyword evidence="4" id="KW-1185">Reference proteome</keyword>
<dbReference type="InterPro" id="IPR036388">
    <property type="entry name" value="WH-like_DNA-bd_sf"/>
</dbReference>
<feature type="domain" description="Transcription regulator PadR C-terminal" evidence="2">
    <location>
        <begin position="95"/>
        <end position="174"/>
    </location>
</feature>
<evidence type="ECO:0000313" key="4">
    <source>
        <dbReference type="Proteomes" id="UP001141259"/>
    </source>
</evidence>
<protein>
    <submittedName>
        <fullName evidence="3">PadR family transcriptional regulator</fullName>
    </submittedName>
</protein>
<comment type="caution">
    <text evidence="3">The sequence shown here is derived from an EMBL/GenBank/DDBJ whole genome shotgun (WGS) entry which is preliminary data.</text>
</comment>
<proteinExistence type="predicted"/>
<reference evidence="3" key="1">
    <citation type="submission" date="2022-08" db="EMBL/GenBank/DDBJ databases">
        <authorList>
            <person name="Tistechok S."/>
            <person name="Samborskyy M."/>
            <person name="Roman I."/>
        </authorList>
    </citation>
    <scope>NUCLEOTIDE SEQUENCE</scope>
    <source>
        <strain evidence="3">DSM 103496</strain>
    </source>
</reference>
<dbReference type="InterPro" id="IPR018309">
    <property type="entry name" value="Tscrpt_reg_PadR_C"/>
</dbReference>
<gene>
    <name evidence="3" type="ORF">NZH93_17145</name>
</gene>
<dbReference type="Proteomes" id="UP001141259">
    <property type="component" value="Unassembled WGS sequence"/>
</dbReference>